<gene>
    <name evidence="1" type="ORF">KSP40_PGU014835</name>
</gene>
<keyword evidence="2" id="KW-1185">Reference proteome</keyword>
<proteinExistence type="predicted"/>
<evidence type="ECO:0000313" key="1">
    <source>
        <dbReference type="EMBL" id="KAK8967537.1"/>
    </source>
</evidence>
<reference evidence="1 2" key="1">
    <citation type="journal article" date="2022" name="Nat. Plants">
        <title>Genomes of leafy and leafless Platanthera orchids illuminate the evolution of mycoheterotrophy.</title>
        <authorList>
            <person name="Li M.H."/>
            <person name="Liu K.W."/>
            <person name="Li Z."/>
            <person name="Lu H.C."/>
            <person name="Ye Q.L."/>
            <person name="Zhang D."/>
            <person name="Wang J.Y."/>
            <person name="Li Y.F."/>
            <person name="Zhong Z.M."/>
            <person name="Liu X."/>
            <person name="Yu X."/>
            <person name="Liu D.K."/>
            <person name="Tu X.D."/>
            <person name="Liu B."/>
            <person name="Hao Y."/>
            <person name="Liao X.Y."/>
            <person name="Jiang Y.T."/>
            <person name="Sun W.H."/>
            <person name="Chen J."/>
            <person name="Chen Y.Q."/>
            <person name="Ai Y."/>
            <person name="Zhai J.W."/>
            <person name="Wu S.S."/>
            <person name="Zhou Z."/>
            <person name="Hsiao Y.Y."/>
            <person name="Wu W.L."/>
            <person name="Chen Y.Y."/>
            <person name="Lin Y.F."/>
            <person name="Hsu J.L."/>
            <person name="Li C.Y."/>
            <person name="Wang Z.W."/>
            <person name="Zhao X."/>
            <person name="Zhong W.Y."/>
            <person name="Ma X.K."/>
            <person name="Ma L."/>
            <person name="Huang J."/>
            <person name="Chen G.Z."/>
            <person name="Huang M.Z."/>
            <person name="Huang L."/>
            <person name="Peng D.H."/>
            <person name="Luo Y.B."/>
            <person name="Zou S.Q."/>
            <person name="Chen S.P."/>
            <person name="Lan S."/>
            <person name="Tsai W.C."/>
            <person name="Van de Peer Y."/>
            <person name="Liu Z.J."/>
        </authorList>
    </citation>
    <scope>NUCLEOTIDE SEQUENCE [LARGE SCALE GENOMIC DNA]</scope>
    <source>
        <strain evidence="1">Lor288</strain>
    </source>
</reference>
<name>A0ABR2MUK7_9ASPA</name>
<evidence type="ECO:0000313" key="2">
    <source>
        <dbReference type="Proteomes" id="UP001412067"/>
    </source>
</evidence>
<accession>A0ABR2MUK7</accession>
<dbReference type="EMBL" id="JBBWWR010000004">
    <property type="protein sequence ID" value="KAK8967537.1"/>
    <property type="molecule type" value="Genomic_DNA"/>
</dbReference>
<dbReference type="Proteomes" id="UP001412067">
    <property type="component" value="Unassembled WGS sequence"/>
</dbReference>
<sequence length="120" mass="13658">MCLIWKPRYPIHSLTLEFVYKTQAMGIEEGVPLSPPQSRNLALFACIPVSRRSLLFDSVVRDYCVPIREFSHSSLCCRRTEAVYFNRSEALRQSKSSSLGSDHGLAPCREESLLFLFPSD</sequence>
<comment type="caution">
    <text evidence="1">The sequence shown here is derived from an EMBL/GenBank/DDBJ whole genome shotgun (WGS) entry which is preliminary data.</text>
</comment>
<organism evidence="1 2">
    <name type="scientific">Platanthera guangdongensis</name>
    <dbReference type="NCBI Taxonomy" id="2320717"/>
    <lineage>
        <taxon>Eukaryota</taxon>
        <taxon>Viridiplantae</taxon>
        <taxon>Streptophyta</taxon>
        <taxon>Embryophyta</taxon>
        <taxon>Tracheophyta</taxon>
        <taxon>Spermatophyta</taxon>
        <taxon>Magnoliopsida</taxon>
        <taxon>Liliopsida</taxon>
        <taxon>Asparagales</taxon>
        <taxon>Orchidaceae</taxon>
        <taxon>Orchidoideae</taxon>
        <taxon>Orchideae</taxon>
        <taxon>Orchidinae</taxon>
        <taxon>Platanthera</taxon>
    </lineage>
</organism>
<protein>
    <submittedName>
        <fullName evidence="1">Uncharacterized protein</fullName>
    </submittedName>
</protein>